<keyword evidence="3 4" id="KW-0546">Nucleotide metabolism</keyword>
<dbReference type="PANTHER" id="PTHR43213">
    <property type="entry name" value="BIFUNCTIONAL DTTP/UTP PYROPHOSPHATASE/METHYLTRANSFERASE PROTEIN-RELATED"/>
    <property type="match status" value="1"/>
</dbReference>
<reference evidence="5 6" key="1">
    <citation type="submission" date="2018-06" db="EMBL/GenBank/DDBJ databases">
        <authorList>
            <consortium name="Pathogen Informatics"/>
            <person name="Doyle S."/>
        </authorList>
    </citation>
    <scope>NUCLEOTIDE SEQUENCE [LARGE SCALE GENOMIC DNA]</scope>
    <source>
        <strain evidence="5 6">NCTC13316</strain>
    </source>
</reference>
<comment type="catalytic activity">
    <reaction evidence="4">
        <text>a 2'-deoxyribonucleoside 5'-triphosphate + H2O = a 2'-deoxyribonucleoside 5'-phosphate + diphosphate + H(+)</text>
        <dbReference type="Rhea" id="RHEA:44644"/>
        <dbReference type="ChEBI" id="CHEBI:15377"/>
        <dbReference type="ChEBI" id="CHEBI:15378"/>
        <dbReference type="ChEBI" id="CHEBI:33019"/>
        <dbReference type="ChEBI" id="CHEBI:61560"/>
        <dbReference type="ChEBI" id="CHEBI:65317"/>
        <dbReference type="EC" id="3.6.1.9"/>
    </reaction>
</comment>
<dbReference type="Gene3D" id="3.90.950.10">
    <property type="match status" value="1"/>
</dbReference>
<sequence length="201" mass="22396">MSNFLIQKPLILASGSKIRKQLLKSLGLEFKVIPSNSDEALLKNQLAYSTPIELARALAADKALIVSRKYPDSYVIAADQICVMDNCYFDKPENHEVATSHLRQLRGKTHQQIAAFCIAKAGKLLFEGQDIALLSMKLISDQTIETYLQADKPYQSCGAYNYESRAKWLFTNVEGQDSTIQGLPLLPLVQALQSLKIATLY</sequence>
<comment type="cofactor">
    <cofactor evidence="1 4">
        <name>a divalent metal cation</name>
        <dbReference type="ChEBI" id="CHEBI:60240"/>
    </cofactor>
</comment>
<dbReference type="RefSeq" id="WP_115330278.1">
    <property type="nucleotide sequence ID" value="NZ_CAAAHP010000004.1"/>
</dbReference>
<evidence type="ECO:0000313" key="5">
    <source>
        <dbReference type="EMBL" id="STX50569.1"/>
    </source>
</evidence>
<proteinExistence type="inferred from homology"/>
<dbReference type="GO" id="GO:0005737">
    <property type="term" value="C:cytoplasm"/>
    <property type="evidence" value="ECO:0007669"/>
    <property type="project" value="UniProtKB-SubCell"/>
</dbReference>
<feature type="active site" description="Proton acceptor" evidence="4">
    <location>
        <position position="79"/>
    </location>
</feature>
<dbReference type="SUPFAM" id="SSF52972">
    <property type="entry name" value="ITPase-like"/>
    <property type="match status" value="1"/>
</dbReference>
<dbReference type="PIRSF" id="PIRSF006305">
    <property type="entry name" value="Maf"/>
    <property type="match status" value="1"/>
</dbReference>
<dbReference type="GO" id="GO:0009117">
    <property type="term" value="P:nucleotide metabolic process"/>
    <property type="evidence" value="ECO:0007669"/>
    <property type="project" value="UniProtKB-KW"/>
</dbReference>
<evidence type="ECO:0000256" key="1">
    <source>
        <dbReference type="ARBA" id="ARBA00001968"/>
    </source>
</evidence>
<name>A0A378JK21_9GAMM</name>
<dbReference type="EC" id="3.6.1.9" evidence="4"/>
<dbReference type="HAMAP" id="MF_00528">
    <property type="entry name" value="Maf"/>
    <property type="match status" value="1"/>
</dbReference>
<keyword evidence="4" id="KW-0963">Cytoplasm</keyword>
<comment type="function">
    <text evidence="4">Nucleoside triphosphate pyrophosphatase. May have a dual role in cell division arrest and in preventing the incorporation of modified nucleotides into cellular nucleic acids.</text>
</comment>
<keyword evidence="6" id="KW-1185">Reference proteome</keyword>
<evidence type="ECO:0000256" key="2">
    <source>
        <dbReference type="ARBA" id="ARBA00022801"/>
    </source>
</evidence>
<dbReference type="CDD" id="cd00555">
    <property type="entry name" value="Maf"/>
    <property type="match status" value="1"/>
</dbReference>
<dbReference type="OrthoDB" id="9813694at2"/>
<evidence type="ECO:0000256" key="4">
    <source>
        <dbReference type="HAMAP-Rule" id="MF_00528"/>
    </source>
</evidence>
<comment type="caution">
    <text evidence="4">Lacks conserved residue(s) required for the propagation of feature annotation.</text>
</comment>
<dbReference type="NCBIfam" id="TIGR00172">
    <property type="entry name" value="maf"/>
    <property type="match status" value="1"/>
</dbReference>
<comment type="catalytic activity">
    <reaction evidence="4">
        <text>a ribonucleoside 5'-triphosphate + H2O = a ribonucleoside 5'-phosphate + diphosphate + H(+)</text>
        <dbReference type="Rhea" id="RHEA:23996"/>
        <dbReference type="ChEBI" id="CHEBI:15377"/>
        <dbReference type="ChEBI" id="CHEBI:15378"/>
        <dbReference type="ChEBI" id="CHEBI:33019"/>
        <dbReference type="ChEBI" id="CHEBI:58043"/>
        <dbReference type="ChEBI" id="CHEBI:61557"/>
        <dbReference type="EC" id="3.6.1.9"/>
    </reaction>
</comment>
<dbReference type="InterPro" id="IPR029001">
    <property type="entry name" value="ITPase-like_fam"/>
</dbReference>
<protein>
    <recommendedName>
        <fullName evidence="4">Nucleoside triphosphate pyrophosphatase</fullName>
        <ecNumber evidence="4">3.6.1.9</ecNumber>
    </recommendedName>
    <alternativeName>
        <fullName evidence="4">Nucleotide pyrophosphatase</fullName>
        <shortName evidence="4">Nucleotide PPase</shortName>
    </alternativeName>
</protein>
<evidence type="ECO:0000313" key="6">
    <source>
        <dbReference type="Proteomes" id="UP000254794"/>
    </source>
</evidence>
<accession>A0A378JK21</accession>
<evidence type="ECO:0000256" key="3">
    <source>
        <dbReference type="ARBA" id="ARBA00023080"/>
    </source>
</evidence>
<dbReference type="PANTHER" id="PTHR43213:SF5">
    <property type="entry name" value="BIFUNCTIONAL DTTP_UTP PYROPHOSPHATASE_METHYLTRANSFERASE PROTEIN-RELATED"/>
    <property type="match status" value="1"/>
</dbReference>
<comment type="subcellular location">
    <subcellularLocation>
        <location evidence="4">Cytoplasm</location>
    </subcellularLocation>
</comment>
<dbReference type="GO" id="GO:0047429">
    <property type="term" value="F:nucleoside triphosphate diphosphatase activity"/>
    <property type="evidence" value="ECO:0007669"/>
    <property type="project" value="UniProtKB-EC"/>
</dbReference>
<dbReference type="AlphaFoldDB" id="A0A378JK21"/>
<organism evidence="5 6">
    <name type="scientific">Legionella busanensis</name>
    <dbReference type="NCBI Taxonomy" id="190655"/>
    <lineage>
        <taxon>Bacteria</taxon>
        <taxon>Pseudomonadati</taxon>
        <taxon>Pseudomonadota</taxon>
        <taxon>Gammaproteobacteria</taxon>
        <taxon>Legionellales</taxon>
        <taxon>Legionellaceae</taxon>
        <taxon>Legionella</taxon>
    </lineage>
</organism>
<dbReference type="Pfam" id="PF02545">
    <property type="entry name" value="Maf"/>
    <property type="match status" value="1"/>
</dbReference>
<dbReference type="InterPro" id="IPR003697">
    <property type="entry name" value="Maf-like"/>
</dbReference>
<gene>
    <name evidence="5" type="primary">maf</name>
    <name evidence="5" type="ORF">NCTC13316_00652</name>
</gene>
<dbReference type="Proteomes" id="UP000254794">
    <property type="component" value="Unassembled WGS sequence"/>
</dbReference>
<dbReference type="EMBL" id="UGOD01000001">
    <property type="protein sequence ID" value="STX50569.1"/>
    <property type="molecule type" value="Genomic_DNA"/>
</dbReference>
<comment type="similarity">
    <text evidence="4">Belongs to the Maf family.</text>
</comment>
<keyword evidence="2 4" id="KW-0378">Hydrolase</keyword>